<feature type="domain" description="PIN like" evidence="2">
    <location>
        <begin position="24"/>
        <end position="264"/>
    </location>
</feature>
<keyword evidence="1" id="KW-0175">Coiled coil</keyword>
<proteinExistence type="predicted"/>
<protein>
    <recommendedName>
        <fullName evidence="2">PIN like domain-containing protein</fullName>
    </recommendedName>
</protein>
<dbReference type="AlphaFoldDB" id="X1ML75"/>
<reference evidence="3" key="1">
    <citation type="journal article" date="2014" name="Front. Microbiol.">
        <title>High frequency of phylogenetically diverse reductive dehalogenase-homologous genes in deep subseafloor sedimentary metagenomes.</title>
        <authorList>
            <person name="Kawai M."/>
            <person name="Futagami T."/>
            <person name="Toyoda A."/>
            <person name="Takaki Y."/>
            <person name="Nishi S."/>
            <person name="Hori S."/>
            <person name="Arai W."/>
            <person name="Tsubouchi T."/>
            <person name="Morono Y."/>
            <person name="Uchiyama I."/>
            <person name="Ito T."/>
            <person name="Fujiyama A."/>
            <person name="Inagaki F."/>
            <person name="Takami H."/>
        </authorList>
    </citation>
    <scope>NUCLEOTIDE SEQUENCE</scope>
    <source>
        <strain evidence="3">Expedition CK06-06</strain>
    </source>
</reference>
<evidence type="ECO:0000259" key="2">
    <source>
        <dbReference type="Pfam" id="PF18476"/>
    </source>
</evidence>
<organism evidence="3">
    <name type="scientific">marine sediment metagenome</name>
    <dbReference type="NCBI Taxonomy" id="412755"/>
    <lineage>
        <taxon>unclassified sequences</taxon>
        <taxon>metagenomes</taxon>
        <taxon>ecological metagenomes</taxon>
    </lineage>
</organism>
<feature type="coiled-coil region" evidence="1">
    <location>
        <begin position="65"/>
        <end position="138"/>
    </location>
</feature>
<evidence type="ECO:0000256" key="1">
    <source>
        <dbReference type="SAM" id="Coils"/>
    </source>
</evidence>
<comment type="caution">
    <text evidence="3">The sequence shown here is derived from an EMBL/GenBank/DDBJ whole genome shotgun (WGS) entry which is preliminary data.</text>
</comment>
<dbReference type="InterPro" id="IPR041578">
    <property type="entry name" value="PIN_8"/>
</dbReference>
<evidence type="ECO:0000313" key="3">
    <source>
        <dbReference type="EMBL" id="GAI32387.1"/>
    </source>
</evidence>
<dbReference type="Pfam" id="PF18476">
    <property type="entry name" value="PIN_8"/>
    <property type="match status" value="1"/>
</dbReference>
<accession>X1ML75</accession>
<gene>
    <name evidence="3" type="ORF">S06H3_27158</name>
</gene>
<name>X1ML75_9ZZZZ</name>
<feature type="non-terminal residue" evidence="3">
    <location>
        <position position="283"/>
    </location>
</feature>
<dbReference type="EMBL" id="BARV01015738">
    <property type="protein sequence ID" value="GAI32387.1"/>
    <property type="molecule type" value="Genomic_DNA"/>
</dbReference>
<sequence length="283" mass="33430">MKKTFFGFYRPTDDEFSELWKSCVFVLDANALLNLYRYSKETRDDLLTILRKISDRLWIPHQAVLEYQENRLDIIAEQLKKYEDVKQVLREVKNKLTGDLGHLQLSKRHPLIDPNSLLEKVNTIFTEFTQELEKLEQKQPDVTDDDKLRNEIDALLRGKVGSPPESQEELDKIYEEGEKRYRDKRPPGYMDVDKAKDDKDAYLYGGLSLKRTYGDLILWYQIIKEAQIRAEFKKIIFITDDDKEDWWWIVDSKGEKTIGPRPELVEEISSKAGVSLFYMYNSE</sequence>